<proteinExistence type="predicted"/>
<dbReference type="InterPro" id="IPR019859">
    <property type="entry name" value="Motility-assoc_prot_GldM"/>
</dbReference>
<feature type="domain" description="Gliding motility-associated protein GldM second immunoglobulin-like" evidence="4">
    <location>
        <begin position="324"/>
        <end position="404"/>
    </location>
</feature>
<evidence type="ECO:0000259" key="3">
    <source>
        <dbReference type="Pfam" id="PF21601"/>
    </source>
</evidence>
<protein>
    <submittedName>
        <fullName evidence="5">Gliding motility transmembrane protein GldM</fullName>
    </submittedName>
</protein>
<evidence type="ECO:0000259" key="2">
    <source>
        <dbReference type="Pfam" id="PF12081"/>
    </source>
</evidence>
<feature type="domain" description="Gliding motility-associated protein GldM N-terminal" evidence="2">
    <location>
        <begin position="31"/>
        <end position="216"/>
    </location>
</feature>
<dbReference type="InterPro" id="IPR048406">
    <property type="entry name" value="GldM_Ig-like-2"/>
</dbReference>
<evidence type="ECO:0000259" key="4">
    <source>
        <dbReference type="Pfam" id="PF21602"/>
    </source>
</evidence>
<dbReference type="KEGG" id="tmar:MARIT_0756"/>
<feature type="domain" description="Gliding motility-associated protein GldM C-terminal" evidence="1">
    <location>
        <begin position="407"/>
        <end position="511"/>
    </location>
</feature>
<dbReference type="NCBIfam" id="TIGR03517">
    <property type="entry name" value="GldM_gliding"/>
    <property type="match status" value="1"/>
</dbReference>
<dbReference type="InterPro" id="IPR022719">
    <property type="entry name" value="Motility-assoc_prot_GldM_C"/>
</dbReference>
<dbReference type="Pfam" id="PF21601">
    <property type="entry name" value="GldM_2nd"/>
    <property type="match status" value="1"/>
</dbReference>
<gene>
    <name evidence="5" type="primary">gldM</name>
    <name evidence="5" type="ORF">MARIT_0756</name>
</gene>
<dbReference type="GeneID" id="47722330"/>
<evidence type="ECO:0000259" key="1">
    <source>
        <dbReference type="Pfam" id="PF12080"/>
    </source>
</evidence>
<reference evidence="5 6" key="1">
    <citation type="submission" date="2016-11" db="EMBL/GenBank/DDBJ databases">
        <authorList>
            <person name="Jaros S."/>
            <person name="Januszkiewicz K."/>
            <person name="Wedrychowicz H."/>
        </authorList>
    </citation>
    <scope>NUCLEOTIDE SEQUENCE [LARGE SCALE GENOMIC DNA]</scope>
    <source>
        <strain evidence="5">NCIMB 2154T</strain>
    </source>
</reference>
<keyword evidence="5" id="KW-0472">Membrane</keyword>
<evidence type="ECO:0000313" key="6">
    <source>
        <dbReference type="Proteomes" id="UP000231564"/>
    </source>
</evidence>
<evidence type="ECO:0000313" key="5">
    <source>
        <dbReference type="EMBL" id="SFZ80703.1"/>
    </source>
</evidence>
<dbReference type="STRING" id="1349785.GCA_000509405_01589"/>
<dbReference type="InterPro" id="IPR022720">
    <property type="entry name" value="Motility-assoc_prot_GldM_N"/>
</dbReference>
<name>A0A2H1E7J7_9FLAO</name>
<dbReference type="Pfam" id="PF12081">
    <property type="entry name" value="GldM_1st"/>
    <property type="match status" value="1"/>
</dbReference>
<dbReference type="Proteomes" id="UP000231564">
    <property type="component" value="Chromosome MARIT"/>
</dbReference>
<dbReference type="Pfam" id="PF21602">
    <property type="entry name" value="GldM_3rd"/>
    <property type="match status" value="1"/>
</dbReference>
<dbReference type="OrthoDB" id="1490890at2"/>
<keyword evidence="5" id="KW-0812">Transmembrane</keyword>
<keyword evidence="6" id="KW-1185">Reference proteome</keyword>
<organism evidence="5 6">
    <name type="scientific">Tenacibaculum maritimum NCIMB 2154</name>
    <dbReference type="NCBI Taxonomy" id="1349785"/>
    <lineage>
        <taxon>Bacteria</taxon>
        <taxon>Pseudomonadati</taxon>
        <taxon>Bacteroidota</taxon>
        <taxon>Flavobacteriia</taxon>
        <taxon>Flavobacteriales</taxon>
        <taxon>Flavobacteriaceae</taxon>
        <taxon>Tenacibaculum</taxon>
    </lineage>
</organism>
<dbReference type="InterPro" id="IPR048405">
    <property type="entry name" value="GldM_Ig-like-1"/>
</dbReference>
<dbReference type="RefSeq" id="WP_024741165.1">
    <property type="nucleotide sequence ID" value="NZ_BAUG01000018.1"/>
</dbReference>
<dbReference type="Pfam" id="PF12080">
    <property type="entry name" value="GldM_4th"/>
    <property type="match status" value="1"/>
</dbReference>
<dbReference type="EMBL" id="LT634361">
    <property type="protein sequence ID" value="SFZ80703.1"/>
    <property type="molecule type" value="Genomic_DNA"/>
</dbReference>
<feature type="domain" description="Gliding motility-associated protein GldM first immunoglobulin-like" evidence="3">
    <location>
        <begin position="220"/>
        <end position="319"/>
    </location>
</feature>
<sequence length="512" mass="55513">MAGGKLSPRQKMVNLMYLVFIAMLAMNMSKEVLSAFGLMNGKLVDSNKRLEEKNASAYDALALKATEQAKQYGPAKAKTDRIKAMANNLYTFIGDLKDKMIVGIEDVTAFESMDKSDFLDQYFFKGGKISPNGKEFVDKINNFRDQSAQILGGSELSEIVKMRFSTADVKDKEGIKKNWLKYNYEGFPLIASITKLTQIQADIRATEAEALSSLLQGELESAVSLKNYEAMVLFEKNAYYAGEKLSGKIVLGKKDDNLTAEKVIVNGEEIAADKIQAGQVILDGPAGSVGDKELKGEFQFMENDSLVTIPIKGSYAVIPKPNEAVISADKMNVVYKGLTNPLTISIPGIPSHKVVASAPGLTRTKGSSYVMRPTGKGGSNVTIRVSGKLPDGTPVSSNKKFRIKDIPPAVGMVRGQYGVVKMPKASLGRTSVAAGLPDFLFDLKLNISSFKVKVPGQVTVSVNGTKFNSRAKQALSKARRGDQIVIFDIKANVSGSSYQIKKVLPVSIEITN</sequence>
<dbReference type="AlphaFoldDB" id="A0A2H1E7J7"/>
<accession>A0A2H1E7J7</accession>